<dbReference type="Pfam" id="PF25281">
    <property type="entry name" value="MBL_MAP1B"/>
    <property type="match status" value="1"/>
</dbReference>
<accession>A0ABM1EDI5</accession>
<dbReference type="Proteomes" id="UP000695022">
    <property type="component" value="Unplaced"/>
</dbReference>
<feature type="compositionally biased region" description="Low complexity" evidence="1">
    <location>
        <begin position="480"/>
        <end position="515"/>
    </location>
</feature>
<organism evidence="4 5">
    <name type="scientific">Priapulus caudatus</name>
    <name type="common">Priapulid worm</name>
    <dbReference type="NCBI Taxonomy" id="37621"/>
    <lineage>
        <taxon>Eukaryota</taxon>
        <taxon>Metazoa</taxon>
        <taxon>Ecdysozoa</taxon>
        <taxon>Scalidophora</taxon>
        <taxon>Priapulida</taxon>
        <taxon>Priapulimorpha</taxon>
        <taxon>Priapulimorphida</taxon>
        <taxon>Priapulidae</taxon>
        <taxon>Priapulus</taxon>
    </lineage>
</organism>
<dbReference type="PANTHER" id="PTHR13843">
    <property type="entry name" value="MICROTUBULE-ASSOCIATED PROTEIN"/>
    <property type="match status" value="1"/>
</dbReference>
<feature type="compositionally biased region" description="Gly residues" evidence="1">
    <location>
        <begin position="465"/>
        <end position="479"/>
    </location>
</feature>
<keyword evidence="4" id="KW-1185">Reference proteome</keyword>
<feature type="domain" description="Microtubule-associated protein 1B/S N-terminal" evidence="2">
    <location>
        <begin position="4"/>
        <end position="180"/>
    </location>
</feature>
<dbReference type="GeneID" id="106811214"/>
<evidence type="ECO:0000259" key="2">
    <source>
        <dbReference type="Pfam" id="PF23415"/>
    </source>
</evidence>
<dbReference type="InterPro" id="IPR057480">
    <property type="entry name" value="MAP1A/B/S-like_MBL"/>
</dbReference>
<feature type="region of interest" description="Disordered" evidence="1">
    <location>
        <begin position="722"/>
        <end position="801"/>
    </location>
</feature>
<feature type="domain" description="Microtubule-associated protein 1A/B/S-like MBL-like" evidence="3">
    <location>
        <begin position="205"/>
        <end position="461"/>
    </location>
</feature>
<evidence type="ECO:0000256" key="1">
    <source>
        <dbReference type="SAM" id="MobiDB-lite"/>
    </source>
</evidence>
<feature type="compositionally biased region" description="Low complexity" evidence="1">
    <location>
        <begin position="748"/>
        <end position="769"/>
    </location>
</feature>
<evidence type="ECO:0000313" key="4">
    <source>
        <dbReference type="Proteomes" id="UP000695022"/>
    </source>
</evidence>
<proteinExistence type="predicted"/>
<evidence type="ECO:0000313" key="5">
    <source>
        <dbReference type="RefSeq" id="XP_014670256.1"/>
    </source>
</evidence>
<name>A0ABM1EDI5_PRICU</name>
<feature type="compositionally biased region" description="Basic and acidic residues" evidence="1">
    <location>
        <begin position="618"/>
        <end position="630"/>
    </location>
</feature>
<dbReference type="InterPro" id="IPR056617">
    <property type="entry name" value="MAP1B/S_N"/>
</dbReference>
<feature type="compositionally biased region" description="Low complexity" evidence="1">
    <location>
        <begin position="525"/>
        <end position="550"/>
    </location>
</feature>
<reference evidence="5" key="1">
    <citation type="submission" date="2025-08" db="UniProtKB">
        <authorList>
            <consortium name="RefSeq"/>
        </authorList>
    </citation>
    <scope>IDENTIFICATION</scope>
</reference>
<evidence type="ECO:0000259" key="3">
    <source>
        <dbReference type="Pfam" id="PF25281"/>
    </source>
</evidence>
<dbReference type="PANTHER" id="PTHR13843:SF12">
    <property type="entry name" value="ATPASE F1_V1_A1 COMPLEX ALPHA_BETA SUBUNIT NUCLEOTIDE-BINDING DOMAIN-CONTAINING PROTEIN"/>
    <property type="match status" value="1"/>
</dbReference>
<feature type="region of interest" description="Disordered" evidence="1">
    <location>
        <begin position="462"/>
        <end position="649"/>
    </location>
</feature>
<dbReference type="InterPro" id="IPR026074">
    <property type="entry name" value="MAP1"/>
</dbReference>
<protein>
    <submittedName>
        <fullName evidence="5">Microtubule-associated protein futsch-like</fullName>
    </submittedName>
</protein>
<dbReference type="RefSeq" id="XP_014670256.1">
    <property type="nucleotide sequence ID" value="XM_014814770.1"/>
</dbReference>
<sequence>MASLLVIVGEPFDEENKSLIVQQIVKGFQCWDAETAGCDVNEELQVFALKDIAGEKSDSGELVLSHKSDHLTVEVILQAGMKAAKQGIKDLLMAASHYKYIVFSGFVFQGSGAWILSDGAFAIDDFAGVIADAEVAKALQQQQDAVVSVNSVREGDWSNAGAARNGLTKKLNLSVNSDAASLPAASPGVAAAAATAGDRLQVAPLVELLAASSVVGSVRFSRPCVYVFPGGDGDAALFGVAGFTMLVDGGFSRDACFWNFARHLDRVDAVLATRAAPDNVFGLRAAFRRKAEAAEGGEGIYPHVGCLFANAPEKRAVPEPRGDLIVSVAAEVARTLEFARRAGVLRPMPTARAAATAEPTRLYHKVGHGTLHMYVLNPVRDSRELRDYLAHWGSEKKGRAATADAASIAALLVWLPASPDDSITRILFPGVCPQEKLFDGLDRLKGLDFLQHAECTENSLRAAGRGKGGAAAGVKGGVAGRAPPARPSSSASGRSARSSGVANGAASATAAAGKRTPPSPKKKPLSSSFTAATASPKRSTPTTPTTPKGGARAGRTEVGSPGKKAGGGGGARSGEVSPRKAKKTSPVEERAGKPSPIKEAGKTTPIEGAGKTTPVEDDIGKTTPDEDHIGKPSPVEDNIGKTSPVDDEIMKTTPVEDNIEDEIGKTIPVEGTGMTTPVENDVMKTVAVAVEPAAARAGGGDAVLSPDQANYDAMEAAILGSDEPMGVPAPGPAARTSAARKDAERSPAKAAARSGAATSSTKSSSVKSDSSLRRQASPPKRPTSLHKAAAPPPASSRRAAPSKPVVPVYVDLAYVPARGGGDVDFFRRVRARYYVLSCRSPSMEMLGRLLEGKATPATVVPTYDDVEALGYWLALRADEMSRLSVELAPAAARCTVNLQDHETSCRAFRLEF</sequence>
<gene>
    <name evidence="5" type="primary">LOC106811214</name>
</gene>
<dbReference type="Pfam" id="PF23415">
    <property type="entry name" value="MAPB1_N"/>
    <property type="match status" value="1"/>
</dbReference>